<evidence type="ECO:0000313" key="2">
    <source>
        <dbReference type="Proteomes" id="UP000252706"/>
    </source>
</evidence>
<gene>
    <name evidence="1" type="ORF">DS909_12765</name>
</gene>
<dbReference type="Pfam" id="PF11294">
    <property type="entry name" value="DUF3095"/>
    <property type="match status" value="1"/>
</dbReference>
<accession>A0A366X008</accession>
<reference evidence="1 2" key="1">
    <citation type="submission" date="2018-07" db="EMBL/GenBank/DDBJ databases">
        <title>Modular assembly of carbohydrate-degrading microbial communities in the ocean.</title>
        <authorList>
            <person name="Enke T.N."/>
            <person name="Datta M.S."/>
            <person name="Schwartzman J.A."/>
            <person name="Cermak N."/>
            <person name="Schmitz D.A."/>
            <person name="Barrere J."/>
            <person name="Cordero O.X."/>
        </authorList>
    </citation>
    <scope>NUCLEOTIDE SEQUENCE [LARGE SCALE GENOMIC DNA]</scope>
    <source>
        <strain evidence="1 2">C3M10</strain>
    </source>
</reference>
<proteinExistence type="predicted"/>
<dbReference type="Proteomes" id="UP000252706">
    <property type="component" value="Unassembled WGS sequence"/>
</dbReference>
<dbReference type="EMBL" id="QOCE01000033">
    <property type="protein sequence ID" value="RBW53909.1"/>
    <property type="molecule type" value="Genomic_DNA"/>
</dbReference>
<organism evidence="1 2">
    <name type="scientific">Phaeobacter gallaeciensis</name>
    <dbReference type="NCBI Taxonomy" id="60890"/>
    <lineage>
        <taxon>Bacteria</taxon>
        <taxon>Pseudomonadati</taxon>
        <taxon>Pseudomonadota</taxon>
        <taxon>Alphaproteobacteria</taxon>
        <taxon>Rhodobacterales</taxon>
        <taxon>Roseobacteraceae</taxon>
        <taxon>Phaeobacter</taxon>
    </lineage>
</organism>
<dbReference type="AlphaFoldDB" id="A0A366X008"/>
<protein>
    <submittedName>
        <fullName evidence="1">Adenylate cyclase</fullName>
    </submittedName>
</protein>
<evidence type="ECO:0000313" key="1">
    <source>
        <dbReference type="EMBL" id="RBW53909.1"/>
    </source>
</evidence>
<name>A0A366X008_9RHOB</name>
<dbReference type="OrthoDB" id="5342145at2"/>
<sequence length="393" mass="42180">MSRGGRSFDVNTGVDEHGDSFYRELPLSRDFTLMADPDSFTPVPSDWLIGTTDIVNSTGEIAKGRYKTVNMVGAAVISSLINGLEGRAFPYVFGGDGASFAVPVTAAQTVFAALADLRRWADEEFGIQLRASLVPVALVREAGRDVCVARFSVSDGVDYAMFSGGGLAWVEQEMKAGEHVVEPAAPGAQPDLTGLSCRWSNAPTQNGQILSLVAQPTKRASERDFADLAHRVVSISEGLLRSGHPVPLGGPGVRWPPPGLDLDAHVSRTGKNLTVQKAKLLGQNLLIWLLFKTGVNLGSFDPNHYAAMVSNNADFRKFDDGLKMTLDCDPNTQVQIEQILEEARMCGKIKYGLFAQDEAMVTCIVPSAVRDDHVHFIDGAAGGYTQAAAQIKG</sequence>
<dbReference type="InterPro" id="IPR021445">
    <property type="entry name" value="DUF3095"/>
</dbReference>
<comment type="caution">
    <text evidence="1">The sequence shown here is derived from an EMBL/GenBank/DDBJ whole genome shotgun (WGS) entry which is preliminary data.</text>
</comment>